<evidence type="ECO:0000313" key="6">
    <source>
        <dbReference type="Ensembl" id="ENSPNAP00000060193.1"/>
    </source>
</evidence>
<dbReference type="PANTHER" id="PTHR23239">
    <property type="entry name" value="INTERMEDIATE FILAMENT"/>
    <property type="match status" value="1"/>
</dbReference>
<reference evidence="6" key="3">
    <citation type="submission" date="2025-09" db="UniProtKB">
        <authorList>
            <consortium name="Ensembl"/>
        </authorList>
    </citation>
    <scope>IDENTIFICATION</scope>
</reference>
<dbReference type="Proteomes" id="UP001501920">
    <property type="component" value="Chromosome 6"/>
</dbReference>
<evidence type="ECO:0000256" key="4">
    <source>
        <dbReference type="SAM" id="MobiDB-lite"/>
    </source>
</evidence>
<dbReference type="RefSeq" id="XP_017578374.2">
    <property type="nucleotide sequence ID" value="XM_017722885.2"/>
</dbReference>
<name>A0AAR2K796_PYGNA</name>
<evidence type="ECO:0000313" key="7">
    <source>
        <dbReference type="Proteomes" id="UP001501920"/>
    </source>
</evidence>
<dbReference type="GeneID" id="108442713"/>
<feature type="coiled-coil region" evidence="3">
    <location>
        <begin position="195"/>
        <end position="301"/>
    </location>
</feature>
<feature type="domain" description="IF rod" evidence="5">
    <location>
        <begin position="26"/>
        <end position="337"/>
    </location>
</feature>
<dbReference type="PRINTS" id="PR01248">
    <property type="entry name" value="TYPE1KERATIN"/>
</dbReference>
<feature type="region of interest" description="Disordered" evidence="4">
    <location>
        <begin position="1"/>
        <end position="26"/>
    </location>
</feature>
<feature type="coiled-coil region" evidence="3">
    <location>
        <begin position="30"/>
        <end position="106"/>
    </location>
</feature>
<keyword evidence="7" id="KW-1185">Reference proteome</keyword>
<evidence type="ECO:0000256" key="2">
    <source>
        <dbReference type="ARBA" id="ARBA00023054"/>
    </source>
</evidence>
<keyword evidence="1" id="KW-0403">Intermediate filament</keyword>
<feature type="compositionally biased region" description="Low complexity" evidence="4">
    <location>
        <begin position="1"/>
        <end position="17"/>
    </location>
</feature>
<evidence type="ECO:0000256" key="1">
    <source>
        <dbReference type="ARBA" id="ARBA00022754"/>
    </source>
</evidence>
<feature type="compositionally biased region" description="Basic and acidic residues" evidence="4">
    <location>
        <begin position="386"/>
        <end position="403"/>
    </location>
</feature>
<organism evidence="6 7">
    <name type="scientific">Pygocentrus nattereri</name>
    <name type="common">Red-bellied piranha</name>
    <dbReference type="NCBI Taxonomy" id="42514"/>
    <lineage>
        <taxon>Eukaryota</taxon>
        <taxon>Metazoa</taxon>
        <taxon>Chordata</taxon>
        <taxon>Craniata</taxon>
        <taxon>Vertebrata</taxon>
        <taxon>Euteleostomi</taxon>
        <taxon>Actinopterygii</taxon>
        <taxon>Neopterygii</taxon>
        <taxon>Teleostei</taxon>
        <taxon>Ostariophysi</taxon>
        <taxon>Characiformes</taxon>
        <taxon>Characoidei</taxon>
        <taxon>Pygocentrus</taxon>
    </lineage>
</organism>
<dbReference type="Gene3D" id="1.20.5.1160">
    <property type="entry name" value="Vasodilator-stimulated phosphoprotein"/>
    <property type="match status" value="1"/>
</dbReference>
<protein>
    <recommendedName>
        <fullName evidence="5">IF rod domain-containing protein</fullName>
    </recommendedName>
</protein>
<proteinExistence type="predicted"/>
<dbReference type="SMART" id="SM01391">
    <property type="entry name" value="Filament"/>
    <property type="match status" value="1"/>
</dbReference>
<dbReference type="SUPFAM" id="SSF64593">
    <property type="entry name" value="Intermediate filament protein, coiled coil region"/>
    <property type="match status" value="2"/>
</dbReference>
<evidence type="ECO:0000259" key="5">
    <source>
        <dbReference type="PROSITE" id="PS51842"/>
    </source>
</evidence>
<dbReference type="Pfam" id="PF00038">
    <property type="entry name" value="Filament"/>
    <property type="match status" value="1"/>
</dbReference>
<reference evidence="6 7" key="1">
    <citation type="submission" date="2020-10" db="EMBL/GenBank/DDBJ databases">
        <title>Pygocentrus nattereri (red-bellied piranha) genome, fPygNat1, primary haplotype.</title>
        <authorList>
            <person name="Myers G."/>
            <person name="Meyer A."/>
            <person name="Karagic N."/>
            <person name="Pippel M."/>
            <person name="Winkler S."/>
            <person name="Tracey A."/>
            <person name="Wood J."/>
            <person name="Formenti G."/>
            <person name="Howe K."/>
            <person name="Fedrigo O."/>
            <person name="Jarvis E.D."/>
        </authorList>
    </citation>
    <scope>NUCLEOTIDE SEQUENCE [LARGE SCALE GENOMIC DNA]</scope>
</reference>
<sequence>MSLGLSSLASLSMPGSSRVSVTAADSRESMRGLNTRLADYLAQVRALQEANSKLEMQIRERVSSRGSEERDWTEYDKTIAHLRNQLTELNMDNARLMLQIDNARLAADDFKVKFEAEHAMRQGVDQDVANLRKMIDDTHMSRMQLESEIESLKEELIFLNKNHEEDAANLKGQIRGSSVDVQMEARKGDDLSETIDKIRQQYEKTMQKSREETEAWYQAKFDSMTAEVSESTETIQQGKSEVNDLRRQRQMMEIDLQALRSMNHSLEDNLKDTAGRSAQEMNHHNATIQQLEAELGEVHAQVGRQGVEYQALLNIKIKLEEEIATYQHLLEGTGVDDSFRDTGSRSGGNIRGAGAGTRDDVKGTGTREDVKNKSTGTRDVNVKGTGARDDVNVKGPGAREDVTIKGTGTRDNVNIKGTGTRDNVNIKGTGTRDNVNIKGTGAQEDVNVKNNGVPEDPNSHIRDTTVPEDDLVEFSLEQALNAAPPVPTPDQIHIISEEIQEEEVVSHSELKLNAANGTVEEEEEERGRDGGEEEAVVPKEVPPSRSTVEDVWGYVGVKPAAEEKKDEAEQKKEEKPAAQVKPVVEEKKEDPEQKVEVKPAVVEKKEDPEQKVEVKPAVVEKKEDPEQKVEVKPAAEEKKEAAEQKVEVKPAAEEKKEAAEQKAEVKPAAEEKKEAAEQKAEVKPAAEEKKEAAEQKVEVKPAVEARKDDAEQAAEKKHEDVVRQDGEVLEVKPVLNEEEQKE</sequence>
<dbReference type="AlphaFoldDB" id="A0AAR2K796"/>
<feature type="compositionally biased region" description="Gly residues" evidence="4">
    <location>
        <begin position="345"/>
        <end position="355"/>
    </location>
</feature>
<dbReference type="PROSITE" id="PS51842">
    <property type="entry name" value="IF_ROD_2"/>
    <property type="match status" value="1"/>
</dbReference>
<dbReference type="GeneTree" id="ENSGT00940000163961"/>
<feature type="region of interest" description="Disordered" evidence="4">
    <location>
        <begin position="345"/>
        <end position="405"/>
    </location>
</feature>
<feature type="region of interest" description="Disordered" evidence="4">
    <location>
        <begin position="505"/>
        <end position="742"/>
    </location>
</feature>
<evidence type="ECO:0000256" key="3">
    <source>
        <dbReference type="SAM" id="Coils"/>
    </source>
</evidence>
<feature type="compositionally biased region" description="Basic and acidic residues" evidence="4">
    <location>
        <begin position="357"/>
        <end position="372"/>
    </location>
</feature>
<dbReference type="InterPro" id="IPR002957">
    <property type="entry name" value="Keratin_I"/>
</dbReference>
<dbReference type="GO" id="GO:0005198">
    <property type="term" value="F:structural molecule activity"/>
    <property type="evidence" value="ECO:0007669"/>
    <property type="project" value="InterPro"/>
</dbReference>
<accession>A0AAR2K796</accession>
<feature type="compositionally biased region" description="Basic and acidic residues" evidence="4">
    <location>
        <begin position="583"/>
        <end position="730"/>
    </location>
</feature>
<dbReference type="InterPro" id="IPR039008">
    <property type="entry name" value="IF_rod_dom"/>
</dbReference>
<dbReference type="Gene3D" id="1.20.5.500">
    <property type="entry name" value="Single helix bin"/>
    <property type="match status" value="1"/>
</dbReference>
<feature type="compositionally biased region" description="Basic and acidic residues" evidence="4">
    <location>
        <begin position="560"/>
        <end position="576"/>
    </location>
</feature>
<reference evidence="6" key="2">
    <citation type="submission" date="2025-08" db="UniProtKB">
        <authorList>
            <consortium name="Ensembl"/>
        </authorList>
    </citation>
    <scope>IDENTIFICATION</scope>
</reference>
<dbReference type="FunFam" id="1.20.5.170:FF:000002">
    <property type="entry name" value="Type I keratin KA11"/>
    <property type="match status" value="1"/>
</dbReference>
<dbReference type="Gene3D" id="1.20.5.170">
    <property type="match status" value="1"/>
</dbReference>
<dbReference type="PANTHER" id="PTHR23239:SF358">
    <property type="entry name" value="KERATIN, TYPE I CYTOSKELETAL 18"/>
    <property type="match status" value="1"/>
</dbReference>
<dbReference type="Ensembl" id="ENSPNAT00000084700.1">
    <property type="protein sequence ID" value="ENSPNAP00000060193.1"/>
    <property type="gene ID" value="ENSPNAG00000005403.2"/>
</dbReference>
<dbReference type="GO" id="GO:0005882">
    <property type="term" value="C:intermediate filament"/>
    <property type="evidence" value="ECO:0007669"/>
    <property type="project" value="UniProtKB-KW"/>
</dbReference>
<keyword evidence="2 3" id="KW-0175">Coiled coil</keyword>
<feature type="coiled-coil region" evidence="3">
    <location>
        <begin position="135"/>
        <end position="169"/>
    </location>
</feature>